<feature type="domain" description="Ketoreductase" evidence="4">
    <location>
        <begin position="8"/>
        <end position="179"/>
    </location>
</feature>
<dbReference type="Pfam" id="PF13561">
    <property type="entry name" value="adh_short_C2"/>
    <property type="match status" value="1"/>
</dbReference>
<dbReference type="InterPro" id="IPR020904">
    <property type="entry name" value="Sc_DH/Rdtase_CS"/>
</dbReference>
<evidence type="ECO:0000259" key="4">
    <source>
        <dbReference type="SMART" id="SM00822"/>
    </source>
</evidence>
<gene>
    <name evidence="5" type="ORF">ABVQ20_14045</name>
</gene>
<dbReference type="SMART" id="SM00822">
    <property type="entry name" value="PKS_KR"/>
    <property type="match status" value="1"/>
</dbReference>
<evidence type="ECO:0000313" key="5">
    <source>
        <dbReference type="EMBL" id="MET2828102.1"/>
    </source>
</evidence>
<proteinExistence type="inferred from homology"/>
<dbReference type="PANTHER" id="PTHR24321">
    <property type="entry name" value="DEHYDROGENASES, SHORT CHAIN"/>
    <property type="match status" value="1"/>
</dbReference>
<comment type="caution">
    <text evidence="5">The sequence shown here is derived from an EMBL/GenBank/DDBJ whole genome shotgun (WGS) entry which is preliminary data.</text>
</comment>
<dbReference type="RefSeq" id="WP_354460103.1">
    <property type="nucleotide sequence ID" value="NZ_JBEWSZ010000001.1"/>
</dbReference>
<organism evidence="5 6">
    <name type="scientific">Mesorhizobium shangrilense</name>
    <dbReference type="NCBI Taxonomy" id="460060"/>
    <lineage>
        <taxon>Bacteria</taxon>
        <taxon>Pseudomonadati</taxon>
        <taxon>Pseudomonadota</taxon>
        <taxon>Alphaproteobacteria</taxon>
        <taxon>Hyphomicrobiales</taxon>
        <taxon>Phyllobacteriaceae</taxon>
        <taxon>Mesorhizobium</taxon>
    </lineage>
</organism>
<dbReference type="PROSITE" id="PS00061">
    <property type="entry name" value="ADH_SHORT"/>
    <property type="match status" value="1"/>
</dbReference>
<evidence type="ECO:0000313" key="6">
    <source>
        <dbReference type="Proteomes" id="UP001548832"/>
    </source>
</evidence>
<evidence type="ECO:0000256" key="1">
    <source>
        <dbReference type="ARBA" id="ARBA00006484"/>
    </source>
</evidence>
<evidence type="ECO:0000256" key="2">
    <source>
        <dbReference type="ARBA" id="ARBA00023002"/>
    </source>
</evidence>
<name>A0ABV2DDI2_9HYPH</name>
<keyword evidence="6" id="KW-1185">Reference proteome</keyword>
<dbReference type="InterPro" id="IPR036291">
    <property type="entry name" value="NAD(P)-bd_dom_sf"/>
</dbReference>
<sequence>MSRRVDGRKALVTGAATGMGRATAELFGRHGAKIVVFGLGGETLDVAAEASGGIAVRGDITSAADVARAIDACGGQLDIVVNAAGLMILDEPESLSDETWERSFAVNVTGAMMVCRAALPLLKQRGGSIVNIASVGAFNASGQNAAYSASKAALVSYTRSLAYAHGPDGIRANAVAPGWVRTPMSVQEMEAAAAVNGSTPDEEFAALTGRIALRRVAEPAEIASCCLFLASDDASFVTGAVLVADGGGRAPTQNRAV</sequence>
<dbReference type="Gene3D" id="3.40.50.720">
    <property type="entry name" value="NAD(P)-binding Rossmann-like Domain"/>
    <property type="match status" value="1"/>
</dbReference>
<evidence type="ECO:0000256" key="3">
    <source>
        <dbReference type="ARBA" id="ARBA00023027"/>
    </source>
</evidence>
<protein>
    <submittedName>
        <fullName evidence="5">SDR family oxidoreductase</fullName>
    </submittedName>
</protein>
<dbReference type="PRINTS" id="PR00081">
    <property type="entry name" value="GDHRDH"/>
</dbReference>
<dbReference type="PRINTS" id="PR00080">
    <property type="entry name" value="SDRFAMILY"/>
</dbReference>
<keyword evidence="3" id="KW-0520">NAD</keyword>
<dbReference type="PANTHER" id="PTHR24321:SF8">
    <property type="entry name" value="ESTRADIOL 17-BETA-DEHYDROGENASE 8-RELATED"/>
    <property type="match status" value="1"/>
</dbReference>
<dbReference type="SUPFAM" id="SSF51735">
    <property type="entry name" value="NAD(P)-binding Rossmann-fold domains"/>
    <property type="match status" value="1"/>
</dbReference>
<reference evidence="5 6" key="1">
    <citation type="submission" date="2024-06" db="EMBL/GenBank/DDBJ databases">
        <authorList>
            <person name="Kim D.-U."/>
        </authorList>
    </citation>
    <scope>NUCLEOTIDE SEQUENCE [LARGE SCALE GENOMIC DNA]</scope>
    <source>
        <strain evidence="5 6">KACC15460</strain>
    </source>
</reference>
<dbReference type="CDD" id="cd05233">
    <property type="entry name" value="SDR_c"/>
    <property type="match status" value="1"/>
</dbReference>
<dbReference type="EMBL" id="JBEWSZ010000001">
    <property type="protein sequence ID" value="MET2828102.1"/>
    <property type="molecule type" value="Genomic_DNA"/>
</dbReference>
<dbReference type="InterPro" id="IPR002347">
    <property type="entry name" value="SDR_fam"/>
</dbReference>
<comment type="similarity">
    <text evidence="1">Belongs to the short-chain dehydrogenases/reductases (SDR) family.</text>
</comment>
<dbReference type="InterPro" id="IPR057326">
    <property type="entry name" value="KR_dom"/>
</dbReference>
<dbReference type="Proteomes" id="UP001548832">
    <property type="component" value="Unassembled WGS sequence"/>
</dbReference>
<accession>A0ABV2DDI2</accession>
<keyword evidence="2" id="KW-0560">Oxidoreductase</keyword>